<dbReference type="InterPro" id="IPR011989">
    <property type="entry name" value="ARM-like"/>
</dbReference>
<dbReference type="EMBL" id="CP056775">
    <property type="protein sequence ID" value="QRR00383.1"/>
    <property type="molecule type" value="Genomic_DNA"/>
</dbReference>
<proteinExistence type="predicted"/>
<evidence type="ECO:0000313" key="2">
    <source>
        <dbReference type="EMBL" id="QRR00383.1"/>
    </source>
</evidence>
<dbReference type="InterPro" id="IPR027383">
    <property type="entry name" value="Znf_put"/>
</dbReference>
<gene>
    <name evidence="2" type="ORF">HWI92_05395</name>
</gene>
<dbReference type="Gene3D" id="1.10.10.1320">
    <property type="entry name" value="Anti-sigma factor, zinc-finger domain"/>
    <property type="match status" value="1"/>
</dbReference>
<dbReference type="Pfam" id="PF13646">
    <property type="entry name" value="HEAT_2"/>
    <property type="match status" value="1"/>
</dbReference>
<accession>A0ABX7I3B3</accession>
<name>A0ABX7I3B3_9BACT</name>
<protein>
    <submittedName>
        <fullName evidence="2">HEAT repeat domain-containing protein</fullName>
    </submittedName>
</protein>
<dbReference type="Pfam" id="PF13490">
    <property type="entry name" value="zf-HC2"/>
    <property type="match status" value="1"/>
</dbReference>
<dbReference type="SUPFAM" id="SSF48371">
    <property type="entry name" value="ARM repeat"/>
    <property type="match status" value="1"/>
</dbReference>
<evidence type="ECO:0000313" key="3">
    <source>
        <dbReference type="Proteomes" id="UP000612680"/>
    </source>
</evidence>
<sequence>MKEDSITSGGHITDRLTDLLTNHLSEAERAATEQHIAQCVSCQEAYQASRQLWENLGKLPVPQPGPGMRANFYNMLDTFREEEKELAGSTSLWDKLLLNVRNAAIPQWTFQLGFSLLLVALGWTIGYRMKAPGPARPEEQIDALAAQVQDVKSAMMLALIDNPSAAERLRAVSYTSEIANADERVINALFATLNNDPNVNVRLVTLEALAEYADLPEVREQLVKSLLRQDSPMIQAALADVMVRLQEKSAVSALKTLLRKDNLDHLVKIKIEQSIRDLS</sequence>
<dbReference type="InterPro" id="IPR016024">
    <property type="entry name" value="ARM-type_fold"/>
</dbReference>
<feature type="domain" description="Putative zinc-finger" evidence="1">
    <location>
        <begin position="12"/>
        <end position="43"/>
    </location>
</feature>
<dbReference type="Proteomes" id="UP000612680">
    <property type="component" value="Chromosome"/>
</dbReference>
<evidence type="ECO:0000259" key="1">
    <source>
        <dbReference type="Pfam" id="PF13490"/>
    </source>
</evidence>
<dbReference type="InterPro" id="IPR041916">
    <property type="entry name" value="Anti_sigma_zinc_sf"/>
</dbReference>
<dbReference type="RefSeq" id="WP_204661385.1">
    <property type="nucleotide sequence ID" value="NZ_CP056775.1"/>
</dbReference>
<dbReference type="Gene3D" id="1.25.10.10">
    <property type="entry name" value="Leucine-rich Repeat Variant"/>
    <property type="match status" value="1"/>
</dbReference>
<keyword evidence="3" id="KW-1185">Reference proteome</keyword>
<organism evidence="2 3">
    <name type="scientific">Dyadobacter sandarakinus</name>
    <dbReference type="NCBI Taxonomy" id="2747268"/>
    <lineage>
        <taxon>Bacteria</taxon>
        <taxon>Pseudomonadati</taxon>
        <taxon>Bacteroidota</taxon>
        <taxon>Cytophagia</taxon>
        <taxon>Cytophagales</taxon>
        <taxon>Spirosomataceae</taxon>
        <taxon>Dyadobacter</taxon>
    </lineage>
</organism>
<reference evidence="2 3" key="1">
    <citation type="submission" date="2020-06" db="EMBL/GenBank/DDBJ databases">
        <title>Dyadobacter sandarakinus sp. nov., isolated from the soil of the Arctic Yellow River Station.</title>
        <authorList>
            <person name="Zhang Y."/>
            <person name="Peng F."/>
        </authorList>
    </citation>
    <scope>NUCLEOTIDE SEQUENCE [LARGE SCALE GENOMIC DNA]</scope>
    <source>
        <strain evidence="2 3">Q3-56</strain>
    </source>
</reference>